<reference evidence="1" key="2">
    <citation type="submission" date="2020-11" db="EMBL/GenBank/DDBJ databases">
        <authorList>
            <person name="McCartney M.A."/>
            <person name="Auch B."/>
            <person name="Kono T."/>
            <person name="Mallez S."/>
            <person name="Becker A."/>
            <person name="Gohl D.M."/>
            <person name="Silverstein K.A.T."/>
            <person name="Koren S."/>
            <person name="Bechman K.B."/>
            <person name="Herman A."/>
            <person name="Abrahante J.E."/>
            <person name="Garbe J."/>
        </authorList>
    </citation>
    <scope>NUCLEOTIDE SEQUENCE</scope>
    <source>
        <strain evidence="1">Duluth1</strain>
        <tissue evidence="1">Whole animal</tissue>
    </source>
</reference>
<comment type="caution">
    <text evidence="1">The sequence shown here is derived from an EMBL/GenBank/DDBJ whole genome shotgun (WGS) entry which is preliminary data.</text>
</comment>
<organism evidence="1 2">
    <name type="scientific">Dreissena polymorpha</name>
    <name type="common">Zebra mussel</name>
    <name type="synonym">Mytilus polymorpha</name>
    <dbReference type="NCBI Taxonomy" id="45954"/>
    <lineage>
        <taxon>Eukaryota</taxon>
        <taxon>Metazoa</taxon>
        <taxon>Spiralia</taxon>
        <taxon>Lophotrochozoa</taxon>
        <taxon>Mollusca</taxon>
        <taxon>Bivalvia</taxon>
        <taxon>Autobranchia</taxon>
        <taxon>Heteroconchia</taxon>
        <taxon>Euheterodonta</taxon>
        <taxon>Imparidentia</taxon>
        <taxon>Neoheterodontei</taxon>
        <taxon>Myida</taxon>
        <taxon>Dreissenoidea</taxon>
        <taxon>Dreissenidae</taxon>
        <taxon>Dreissena</taxon>
    </lineage>
</organism>
<accession>A0A9D4CE79</accession>
<proteinExistence type="predicted"/>
<dbReference type="EMBL" id="JAIWYP010000012">
    <property type="protein sequence ID" value="KAH3723555.1"/>
    <property type="molecule type" value="Genomic_DNA"/>
</dbReference>
<protein>
    <submittedName>
        <fullName evidence="1">Uncharacterized protein</fullName>
    </submittedName>
</protein>
<keyword evidence="2" id="KW-1185">Reference proteome</keyword>
<reference evidence="1" key="1">
    <citation type="journal article" date="2019" name="bioRxiv">
        <title>The Genome of the Zebra Mussel, Dreissena polymorpha: A Resource for Invasive Species Research.</title>
        <authorList>
            <person name="McCartney M.A."/>
            <person name="Auch B."/>
            <person name="Kono T."/>
            <person name="Mallez S."/>
            <person name="Zhang Y."/>
            <person name="Obille A."/>
            <person name="Becker A."/>
            <person name="Abrahante J.E."/>
            <person name="Garbe J."/>
            <person name="Badalamenti J.P."/>
            <person name="Herman A."/>
            <person name="Mangelson H."/>
            <person name="Liachko I."/>
            <person name="Sullivan S."/>
            <person name="Sone E.D."/>
            <person name="Koren S."/>
            <person name="Silverstein K.A.T."/>
            <person name="Beckman K.B."/>
            <person name="Gohl D.M."/>
        </authorList>
    </citation>
    <scope>NUCLEOTIDE SEQUENCE</scope>
    <source>
        <strain evidence="1">Duluth1</strain>
        <tissue evidence="1">Whole animal</tissue>
    </source>
</reference>
<dbReference type="Proteomes" id="UP000828390">
    <property type="component" value="Unassembled WGS sequence"/>
</dbReference>
<sequence>MSESLILLLKVAKVLEFESSICTLSVAVPSWFDTDGQLLIEETVITKWDGRRDEWKKMRTPSVSNWFHLQPTI</sequence>
<name>A0A9D4CE79_DREPO</name>
<evidence type="ECO:0000313" key="2">
    <source>
        <dbReference type="Proteomes" id="UP000828390"/>
    </source>
</evidence>
<feature type="non-terminal residue" evidence="1">
    <location>
        <position position="73"/>
    </location>
</feature>
<gene>
    <name evidence="1" type="ORF">DPMN_049346</name>
</gene>
<evidence type="ECO:0000313" key="1">
    <source>
        <dbReference type="EMBL" id="KAH3723555.1"/>
    </source>
</evidence>
<dbReference type="AlphaFoldDB" id="A0A9D4CE79"/>